<sequence length="32" mass="3818">MLCMIQHQLHLCFPLMFTSENLICPSFLLKHQ</sequence>
<dbReference type="AlphaFoldDB" id="A0A0A9A7D8"/>
<proteinExistence type="predicted"/>
<protein>
    <submittedName>
        <fullName evidence="1">Uncharacterized protein</fullName>
    </submittedName>
</protein>
<dbReference type="EMBL" id="GBRH01252037">
    <property type="protein sequence ID" value="JAD45858.1"/>
    <property type="molecule type" value="Transcribed_RNA"/>
</dbReference>
<reference evidence="1" key="2">
    <citation type="journal article" date="2015" name="Data Brief">
        <title>Shoot transcriptome of the giant reed, Arundo donax.</title>
        <authorList>
            <person name="Barrero R.A."/>
            <person name="Guerrero F.D."/>
            <person name="Moolhuijzen P."/>
            <person name="Goolsby J.A."/>
            <person name="Tidwell J."/>
            <person name="Bellgard S.E."/>
            <person name="Bellgard M.I."/>
        </authorList>
    </citation>
    <scope>NUCLEOTIDE SEQUENCE</scope>
    <source>
        <tissue evidence="1">Shoot tissue taken approximately 20 cm above the soil surface</tissue>
    </source>
</reference>
<organism evidence="1">
    <name type="scientific">Arundo donax</name>
    <name type="common">Giant reed</name>
    <name type="synonym">Donax arundinaceus</name>
    <dbReference type="NCBI Taxonomy" id="35708"/>
    <lineage>
        <taxon>Eukaryota</taxon>
        <taxon>Viridiplantae</taxon>
        <taxon>Streptophyta</taxon>
        <taxon>Embryophyta</taxon>
        <taxon>Tracheophyta</taxon>
        <taxon>Spermatophyta</taxon>
        <taxon>Magnoliopsida</taxon>
        <taxon>Liliopsida</taxon>
        <taxon>Poales</taxon>
        <taxon>Poaceae</taxon>
        <taxon>PACMAD clade</taxon>
        <taxon>Arundinoideae</taxon>
        <taxon>Arundineae</taxon>
        <taxon>Arundo</taxon>
    </lineage>
</organism>
<evidence type="ECO:0000313" key="1">
    <source>
        <dbReference type="EMBL" id="JAD45858.1"/>
    </source>
</evidence>
<accession>A0A0A9A7D8</accession>
<reference evidence="1" key="1">
    <citation type="submission" date="2014-09" db="EMBL/GenBank/DDBJ databases">
        <authorList>
            <person name="Magalhaes I.L.F."/>
            <person name="Oliveira U."/>
            <person name="Santos F.R."/>
            <person name="Vidigal T.H.D.A."/>
            <person name="Brescovit A.D."/>
            <person name="Santos A.J."/>
        </authorList>
    </citation>
    <scope>NUCLEOTIDE SEQUENCE</scope>
    <source>
        <tissue evidence="1">Shoot tissue taken approximately 20 cm above the soil surface</tissue>
    </source>
</reference>
<name>A0A0A9A7D8_ARUDO</name>